<evidence type="ECO:0008006" key="3">
    <source>
        <dbReference type="Google" id="ProtNLM"/>
    </source>
</evidence>
<dbReference type="Proteomes" id="UP000018189">
    <property type="component" value="Unassembled WGS sequence"/>
</dbReference>
<organism evidence="1 2">
    <name type="scientific">Methanobrevibacter smithii CAG:186</name>
    <dbReference type="NCBI Taxonomy" id="1263088"/>
    <lineage>
        <taxon>Archaea</taxon>
        <taxon>Methanobacteriati</taxon>
        <taxon>Methanobacteriota</taxon>
        <taxon>Methanomada group</taxon>
        <taxon>Methanobacteria</taxon>
        <taxon>Methanobacteriales</taxon>
        <taxon>Methanobacteriaceae</taxon>
        <taxon>Methanobrevibacter</taxon>
    </lineage>
</organism>
<name>R7PQN3_METSM</name>
<reference evidence="1" key="1">
    <citation type="submission" date="2012-11" db="EMBL/GenBank/DDBJ databases">
        <title>Dependencies among metagenomic species, viruses, plasmids and units of genetic variation.</title>
        <authorList>
            <person name="Nielsen H.B."/>
            <person name="Almeida M."/>
            <person name="Juncker A.S."/>
            <person name="Rasmussen S."/>
            <person name="Li J."/>
            <person name="Sunagawa S."/>
            <person name="Plichta D."/>
            <person name="Gautier L."/>
            <person name="Le Chatelier E."/>
            <person name="Peletier E."/>
            <person name="Bonde I."/>
            <person name="Nielsen T."/>
            <person name="Manichanh C."/>
            <person name="Arumugam M."/>
            <person name="Batto J."/>
            <person name="Santos M.B.Q.D."/>
            <person name="Blom N."/>
            <person name="Borruel N."/>
            <person name="Burgdorf K.S."/>
            <person name="Boumezbeur F."/>
            <person name="Casellas F."/>
            <person name="Dore J."/>
            <person name="Guarner F."/>
            <person name="Hansen T."/>
            <person name="Hildebrand F."/>
            <person name="Kaas R.S."/>
            <person name="Kennedy S."/>
            <person name="Kristiansen K."/>
            <person name="Kultima J.R."/>
            <person name="Leonard P."/>
            <person name="Levenez F."/>
            <person name="Lund O."/>
            <person name="Moumen B."/>
            <person name="Le Paslier D."/>
            <person name="Pons N."/>
            <person name="Pedersen O."/>
            <person name="Prifti E."/>
            <person name="Qin J."/>
            <person name="Raes J."/>
            <person name="Tap J."/>
            <person name="Tims S."/>
            <person name="Ussery D.W."/>
            <person name="Yamada T."/>
            <person name="MetaHit consortium"/>
            <person name="Renault P."/>
            <person name="Sicheritz-Ponten T."/>
            <person name="Bork P."/>
            <person name="Wang J."/>
            <person name="Brunak S."/>
            <person name="Ehrlich S.D."/>
        </authorList>
    </citation>
    <scope>NUCLEOTIDE SEQUENCE [LARGE SCALE GENOMIC DNA]</scope>
</reference>
<accession>R7PQN3</accession>
<evidence type="ECO:0000313" key="2">
    <source>
        <dbReference type="Proteomes" id="UP000018189"/>
    </source>
</evidence>
<dbReference type="EMBL" id="CBKP010000002">
    <property type="protein sequence ID" value="CDF28238.1"/>
    <property type="molecule type" value="Genomic_DNA"/>
</dbReference>
<protein>
    <recommendedName>
        <fullName evidence="3">Transposase</fullName>
    </recommendedName>
</protein>
<comment type="caution">
    <text evidence="1">The sequence shown here is derived from an EMBL/GenBank/DDBJ whole genome shotgun (WGS) entry which is preliminary data.</text>
</comment>
<dbReference type="AlphaFoldDB" id="R7PQN3"/>
<evidence type="ECO:0000313" key="1">
    <source>
        <dbReference type="EMBL" id="CDF28238.1"/>
    </source>
</evidence>
<gene>
    <name evidence="1" type="ORF">BN522_00139</name>
</gene>
<sequence>MGKKLQKRAPITESIFGVLKTGRNYNSLKRLEKQKGIINLNIETTVHNLKIIHKNIIEKN</sequence>
<proteinExistence type="predicted"/>